<protein>
    <submittedName>
        <fullName evidence="1">Uncharacterized protein</fullName>
    </submittedName>
</protein>
<name>A0A7T6VH06_9BURK</name>
<evidence type="ECO:0000313" key="1">
    <source>
        <dbReference type="EMBL" id="QQK03718.1"/>
    </source>
</evidence>
<sequence>MQLVQLRRCADLAIGFILAAPDRSPILSDSFTISKRFARLEASRFPFAPTHMPSAFRGNEAAVATARLADRRGLPIDIGLTARLPTRHRQPSTKEAS</sequence>
<accession>A0A7T6VH06</accession>
<evidence type="ECO:0000313" key="2">
    <source>
        <dbReference type="Proteomes" id="UP000596205"/>
    </source>
</evidence>
<dbReference type="KEGG" id="bann:JFN94_06030"/>
<proteinExistence type="predicted"/>
<dbReference type="AlphaFoldDB" id="A0A7T6VH06"/>
<dbReference type="Proteomes" id="UP000596205">
    <property type="component" value="Chromosome 1"/>
</dbReference>
<organism evidence="1 2">
    <name type="scientific">Burkholderia anthina</name>
    <dbReference type="NCBI Taxonomy" id="179879"/>
    <lineage>
        <taxon>Bacteria</taxon>
        <taxon>Pseudomonadati</taxon>
        <taxon>Pseudomonadota</taxon>
        <taxon>Betaproteobacteria</taxon>
        <taxon>Burkholderiales</taxon>
        <taxon>Burkholderiaceae</taxon>
        <taxon>Burkholderia</taxon>
        <taxon>Burkholderia cepacia complex</taxon>
    </lineage>
</organism>
<dbReference type="RefSeq" id="WP_175751970.1">
    <property type="nucleotide sequence ID" value="NZ_CADEPR010000020.1"/>
</dbReference>
<dbReference type="EMBL" id="CP066769">
    <property type="protein sequence ID" value="QQK03718.1"/>
    <property type="molecule type" value="Genomic_DNA"/>
</dbReference>
<reference evidence="1 2" key="1">
    <citation type="submission" date="2020-12" db="EMBL/GenBank/DDBJ databases">
        <title>Complete genome sequence of Burkholderia anthina BJQ0011.</title>
        <authorList>
            <person name="Xu Y."/>
        </authorList>
    </citation>
    <scope>NUCLEOTIDE SEQUENCE [LARGE SCALE GENOMIC DNA]</scope>
    <source>
        <strain evidence="1 2">BJQ0011</strain>
    </source>
</reference>
<gene>
    <name evidence="1" type="ORF">JFN94_06030</name>
</gene>